<dbReference type="RefSeq" id="WP_153498648.1">
    <property type="nucleotide sequence ID" value="NZ_WIRE01000001.1"/>
</dbReference>
<comment type="caution">
    <text evidence="2">The sequence shown here is derived from an EMBL/GenBank/DDBJ whole genome shotgun (WGS) entry which is preliminary data.</text>
</comment>
<reference evidence="2 3" key="1">
    <citation type="submission" date="2019-10" db="EMBL/GenBank/DDBJ databases">
        <title>Alcanivorax sp.PA15-N-34 draft genome sequence.</title>
        <authorList>
            <person name="Liao X."/>
            <person name="Shao Z."/>
        </authorList>
    </citation>
    <scope>NUCLEOTIDE SEQUENCE [LARGE SCALE GENOMIC DNA]</scope>
    <source>
        <strain evidence="2 3">PA15-N-34</strain>
    </source>
</reference>
<accession>A0A6N7LUU6</accession>
<dbReference type="Proteomes" id="UP000469421">
    <property type="component" value="Unassembled WGS sequence"/>
</dbReference>
<dbReference type="EMBL" id="WIRE01000001">
    <property type="protein sequence ID" value="MQX51880.1"/>
    <property type="molecule type" value="Genomic_DNA"/>
</dbReference>
<name>A0A6N7LUU6_9GAMM</name>
<organism evidence="2 3">
    <name type="scientific">Alcanivorax sediminis</name>
    <dbReference type="NCBI Taxonomy" id="2663008"/>
    <lineage>
        <taxon>Bacteria</taxon>
        <taxon>Pseudomonadati</taxon>
        <taxon>Pseudomonadota</taxon>
        <taxon>Gammaproteobacteria</taxon>
        <taxon>Oceanospirillales</taxon>
        <taxon>Alcanivoracaceae</taxon>
        <taxon>Alcanivorax</taxon>
    </lineage>
</organism>
<keyword evidence="1" id="KW-0732">Signal</keyword>
<feature type="chain" id="PRO_5026816232" evidence="1">
    <location>
        <begin position="21"/>
        <end position="111"/>
    </location>
</feature>
<dbReference type="InterPro" id="IPR010780">
    <property type="entry name" value="DUF1375"/>
</dbReference>
<evidence type="ECO:0000313" key="3">
    <source>
        <dbReference type="Proteomes" id="UP000469421"/>
    </source>
</evidence>
<sequence length="111" mass="12087">MNCRAGLLLLITLLPGCASLYTQTNDAYEDAGAGCSDSKTIPNVYSGFVFDLYCLPAENAGFFCLVDLPMSLVVDTLLLPYSVYRQTTYGSWYSQAVCEQRPPPPNSDPAD</sequence>
<proteinExistence type="predicted"/>
<evidence type="ECO:0000313" key="2">
    <source>
        <dbReference type="EMBL" id="MQX51880.1"/>
    </source>
</evidence>
<keyword evidence="3" id="KW-1185">Reference proteome</keyword>
<keyword evidence="2" id="KW-0449">Lipoprotein</keyword>
<protein>
    <submittedName>
        <fullName evidence="2">YceK/YidQ family lipoprotein</fullName>
    </submittedName>
</protein>
<dbReference type="Pfam" id="PF07119">
    <property type="entry name" value="DUF1375"/>
    <property type="match status" value="1"/>
</dbReference>
<dbReference type="AlphaFoldDB" id="A0A6N7LUU6"/>
<feature type="signal peptide" evidence="1">
    <location>
        <begin position="1"/>
        <end position="20"/>
    </location>
</feature>
<gene>
    <name evidence="2" type="ORF">GFN93_01375</name>
</gene>
<evidence type="ECO:0000256" key="1">
    <source>
        <dbReference type="SAM" id="SignalP"/>
    </source>
</evidence>